<organism evidence="2 3">
    <name type="scientific">Candidatus Yanofskybacteria bacterium RIFCSPHIGHO2_02_FULL_39_10</name>
    <dbReference type="NCBI Taxonomy" id="1802674"/>
    <lineage>
        <taxon>Bacteria</taxon>
        <taxon>Candidatus Yanofskyibacteriota</taxon>
    </lineage>
</organism>
<dbReference type="InterPro" id="IPR001075">
    <property type="entry name" value="NIF_FeS_clus_asmbl_NifU_C"/>
</dbReference>
<comment type="caution">
    <text evidence="2">The sequence shown here is derived from an EMBL/GenBank/DDBJ whole genome shotgun (WGS) entry which is preliminary data.</text>
</comment>
<dbReference type="PANTHER" id="PTHR11178:SF51">
    <property type="entry name" value="FE_S BIOGENESIS PROTEIN NFUA"/>
    <property type="match status" value="1"/>
</dbReference>
<name>A0A1F8F895_9BACT</name>
<reference evidence="2 3" key="1">
    <citation type="journal article" date="2016" name="Nat. Commun.">
        <title>Thousands of microbial genomes shed light on interconnected biogeochemical processes in an aquifer system.</title>
        <authorList>
            <person name="Anantharaman K."/>
            <person name="Brown C.T."/>
            <person name="Hug L.A."/>
            <person name="Sharon I."/>
            <person name="Castelle C.J."/>
            <person name="Probst A.J."/>
            <person name="Thomas B.C."/>
            <person name="Singh A."/>
            <person name="Wilkins M.J."/>
            <person name="Karaoz U."/>
            <person name="Brodie E.L."/>
            <person name="Williams K.H."/>
            <person name="Hubbard S.S."/>
            <person name="Banfield J.F."/>
        </authorList>
    </citation>
    <scope>NUCLEOTIDE SEQUENCE [LARGE SCALE GENOMIC DNA]</scope>
</reference>
<dbReference type="Gene3D" id="3.30.300.130">
    <property type="entry name" value="Fe-S cluster assembly (FSCA)"/>
    <property type="match status" value="1"/>
</dbReference>
<dbReference type="PANTHER" id="PTHR11178">
    <property type="entry name" value="IRON-SULFUR CLUSTER SCAFFOLD PROTEIN NFU-RELATED"/>
    <property type="match status" value="1"/>
</dbReference>
<evidence type="ECO:0000313" key="2">
    <source>
        <dbReference type="EMBL" id="OGN09384.1"/>
    </source>
</evidence>
<gene>
    <name evidence="2" type="ORF">A3C61_00775</name>
</gene>
<dbReference type="GO" id="GO:0016226">
    <property type="term" value="P:iron-sulfur cluster assembly"/>
    <property type="evidence" value="ECO:0007669"/>
    <property type="project" value="InterPro"/>
</dbReference>
<dbReference type="Proteomes" id="UP000178908">
    <property type="component" value="Unassembled WGS sequence"/>
</dbReference>
<dbReference type="Pfam" id="PF01106">
    <property type="entry name" value="NifU"/>
    <property type="match status" value="1"/>
</dbReference>
<dbReference type="GO" id="GO:0005506">
    <property type="term" value="F:iron ion binding"/>
    <property type="evidence" value="ECO:0007669"/>
    <property type="project" value="InterPro"/>
</dbReference>
<evidence type="ECO:0000259" key="1">
    <source>
        <dbReference type="Pfam" id="PF01106"/>
    </source>
</evidence>
<dbReference type="GO" id="GO:0051536">
    <property type="term" value="F:iron-sulfur cluster binding"/>
    <property type="evidence" value="ECO:0007669"/>
    <property type="project" value="InterPro"/>
</dbReference>
<accession>A0A1F8F895</accession>
<proteinExistence type="predicted"/>
<dbReference type="EMBL" id="MGJO01000023">
    <property type="protein sequence ID" value="OGN09384.1"/>
    <property type="molecule type" value="Genomic_DNA"/>
</dbReference>
<protein>
    <recommendedName>
        <fullName evidence="1">NIF system FeS cluster assembly NifU C-terminal domain-containing protein</fullName>
    </recommendedName>
</protein>
<evidence type="ECO:0000313" key="3">
    <source>
        <dbReference type="Proteomes" id="UP000178908"/>
    </source>
</evidence>
<dbReference type="SUPFAM" id="SSF117916">
    <property type="entry name" value="Fe-S cluster assembly (FSCA) domain-like"/>
    <property type="match status" value="1"/>
</dbReference>
<sequence length="81" mass="8986">MVKKITTEERIKEILDKVRPYVKMHGGDVHLISFKKGEAILEIGGACIGCTLADMTYNQMIGGIIKKEIPEVKNIVLISKS</sequence>
<feature type="domain" description="NIF system FeS cluster assembly NifU C-terminal" evidence="1">
    <location>
        <begin position="11"/>
        <end position="75"/>
    </location>
</feature>
<dbReference type="InterPro" id="IPR034904">
    <property type="entry name" value="FSCA_dom_sf"/>
</dbReference>
<dbReference type="AlphaFoldDB" id="A0A1F8F895"/>